<feature type="non-terminal residue" evidence="1">
    <location>
        <position position="1"/>
    </location>
</feature>
<dbReference type="EMBL" id="GECU01035977">
    <property type="protein sequence ID" value="JAS71729.1"/>
    <property type="molecule type" value="Transcribed_RNA"/>
</dbReference>
<name>A0A1B6HAV8_9HEMI</name>
<dbReference type="AlphaFoldDB" id="A0A1B6HAV8"/>
<evidence type="ECO:0000313" key="1">
    <source>
        <dbReference type="EMBL" id="JAS71729.1"/>
    </source>
</evidence>
<gene>
    <name evidence="1" type="ORF">g.56087</name>
</gene>
<reference evidence="1" key="1">
    <citation type="submission" date="2015-11" db="EMBL/GenBank/DDBJ databases">
        <title>De novo transcriptome assembly of four potential Pierce s Disease insect vectors from Arizona vineyards.</title>
        <authorList>
            <person name="Tassone E.E."/>
        </authorList>
    </citation>
    <scope>NUCLEOTIDE SEQUENCE</scope>
</reference>
<organism evidence="1">
    <name type="scientific">Homalodisca liturata</name>
    <dbReference type="NCBI Taxonomy" id="320908"/>
    <lineage>
        <taxon>Eukaryota</taxon>
        <taxon>Metazoa</taxon>
        <taxon>Ecdysozoa</taxon>
        <taxon>Arthropoda</taxon>
        <taxon>Hexapoda</taxon>
        <taxon>Insecta</taxon>
        <taxon>Pterygota</taxon>
        <taxon>Neoptera</taxon>
        <taxon>Paraneoptera</taxon>
        <taxon>Hemiptera</taxon>
        <taxon>Auchenorrhyncha</taxon>
        <taxon>Membracoidea</taxon>
        <taxon>Cicadellidae</taxon>
        <taxon>Cicadellinae</taxon>
        <taxon>Proconiini</taxon>
        <taxon>Homalodisca</taxon>
    </lineage>
</organism>
<protein>
    <submittedName>
        <fullName evidence="1">Uncharacterized protein</fullName>
    </submittedName>
</protein>
<proteinExistence type="predicted"/>
<feature type="non-terminal residue" evidence="1">
    <location>
        <position position="180"/>
    </location>
</feature>
<sequence>LELANDCIKFSVLFSIQLEEILEVIHLIQSSIRELLQVILHYSNNAYQHRLRLYTRDKKLKKVVDDILDNTADKSQRKIARLCPKTDDPVYSTWRTAQGSLPQPNTYTTPNPATSNRVYFMHAAMEEQKELWRSKEREILEDLSAVYKEYNVSHLYKESPTLQNFCEKQRITTPLLTYKQ</sequence>
<accession>A0A1B6HAV8</accession>